<dbReference type="VEuPathDB" id="FungiDB:MAN_06346"/>
<dbReference type="HOGENOM" id="CLU_2831705_0_0_1"/>
<feature type="region of interest" description="Disordered" evidence="1">
    <location>
        <begin position="1"/>
        <end position="38"/>
    </location>
</feature>
<feature type="non-terminal residue" evidence="2">
    <location>
        <position position="1"/>
    </location>
</feature>
<gene>
    <name evidence="2" type="ORF">MAN_06346</name>
</gene>
<accession>A0A0B4ETT0</accession>
<dbReference type="AlphaFoldDB" id="A0A0B4ETT0"/>
<name>A0A0B4ETT0_METAF</name>
<dbReference type="Proteomes" id="UP000031186">
    <property type="component" value="Unassembled WGS sequence"/>
</dbReference>
<evidence type="ECO:0000313" key="3">
    <source>
        <dbReference type="Proteomes" id="UP000031186"/>
    </source>
</evidence>
<comment type="caution">
    <text evidence="2">The sequence shown here is derived from an EMBL/GenBank/DDBJ whole genome shotgun (WGS) entry which is preliminary data.</text>
</comment>
<proteinExistence type="predicted"/>
<keyword evidence="3" id="KW-1185">Reference proteome</keyword>
<organism evidence="2 3">
    <name type="scientific">Metarhizium anisopliae (strain ARSEF 549)</name>
    <dbReference type="NCBI Taxonomy" id="3151832"/>
    <lineage>
        <taxon>Eukaryota</taxon>
        <taxon>Fungi</taxon>
        <taxon>Dikarya</taxon>
        <taxon>Ascomycota</taxon>
        <taxon>Pezizomycotina</taxon>
        <taxon>Sordariomycetes</taxon>
        <taxon>Hypocreomycetidae</taxon>
        <taxon>Hypocreales</taxon>
        <taxon>Clavicipitaceae</taxon>
        <taxon>Metarhizium</taxon>
    </lineage>
</organism>
<dbReference type="EMBL" id="AZNF01000007">
    <property type="protein sequence ID" value="KID65335.1"/>
    <property type="molecule type" value="Genomic_DNA"/>
</dbReference>
<sequence length="66" mass="7041">MLETLMGAVTRLKTFSESTPVEDPPGEHTAPPSSWPDRGVIEIQDVSASYAGVETKEGNGNLALRV</sequence>
<evidence type="ECO:0000256" key="1">
    <source>
        <dbReference type="SAM" id="MobiDB-lite"/>
    </source>
</evidence>
<protein>
    <submittedName>
        <fullName evidence="2">Uncharacterized protein</fullName>
    </submittedName>
</protein>
<reference evidence="2 3" key="1">
    <citation type="journal article" date="2014" name="Proc. Natl. Acad. Sci. U.S.A.">
        <title>Trajectory and genomic determinants of fungal-pathogen speciation and host adaptation.</title>
        <authorList>
            <person name="Hu X."/>
            <person name="Xiao G."/>
            <person name="Zheng P."/>
            <person name="Shang Y."/>
            <person name="Su Y."/>
            <person name="Zhang X."/>
            <person name="Liu X."/>
            <person name="Zhan S."/>
            <person name="St Leger R.J."/>
            <person name="Wang C."/>
        </authorList>
    </citation>
    <scope>NUCLEOTIDE SEQUENCE [LARGE SCALE GENOMIC DNA]</scope>
    <source>
        <strain evidence="2 3">ARSEF 549</strain>
    </source>
</reference>
<evidence type="ECO:0000313" key="2">
    <source>
        <dbReference type="EMBL" id="KID65335.1"/>
    </source>
</evidence>